<sequence>MCAFYSDDEYEHLGRSEMTARPASSLGLWPLPPGSLASSEGFLRLNAPDHAPYFSESCLNSGETTSLTSFEEPQDSINIHPNHGPIAPQPDDGLLEGIAEKYVPLEGGIPQKLDGLPISPEASFGQPSDSSLVTQPAIPRPLLGMPDSIDSMPLVPRSLQHAMHQVITTVRQVSNNACNLEQLSKGIESVDIIKNYFNTKIMPPPPPSTTASREPGKQETHKCPLCPSMSGYTFGSFKRHLDIHGIRECEYRCPQAGCDKKSHRRDRARSHYQSHGHYMSPAEVPLTRVHFPFPSHCPVCLDKMSSWSAFWKHFRGHSTIRRGSGDPSISVDSNRRDSDINGNGGSANVSGPGSSAAGPSSLPGQHNQTGNHLYPNSHSFGNPLWLQNNTRPSYSVRDDKLSVDHRDESNLVTGDTFATPFNLRRSFSAGANRQSNESQSVQDPGSSQAADQSTKRKRSNKEKQPKDQKPFSSRKCTRCNHDLAKCKQCCQLMDPIRRCHKCSEDSAGGVQIQAPSQVPGHSPQAQAPTFIELDPNYYDSTPDSSFGQGQDTQMLQYLFNPGMQYHEYQTQVQSFPSERDSFDSNSHFQDPLIRVAMIDQEHTTLRDLSSKVQEPPVFECDSKLLREIGLDSFIGSLSKVQHEGAISEAPIGPLSASLSDIVPKIREPPAAHNSPEPSLQCNCPCVRLAPVQYQAHAGAKLSPLERVEMTFKMSPESPQASHSLRTRVQVFVRLFRIRSKVAEMRSKKTKRRLSIQSRTASDDGYNAGSDTDSAYDISPTPVSGTQTAPLIQCGEEVQDWSFSVDIGWIIASLSQWARGIDANMCADIFDSDPGCILDFVSLYIMYKFMYKFKMTW</sequence>
<feature type="compositionally biased region" description="Polar residues" evidence="1">
    <location>
        <begin position="429"/>
        <end position="452"/>
    </location>
</feature>
<feature type="region of interest" description="Disordered" evidence="1">
    <location>
        <begin position="748"/>
        <end position="768"/>
    </location>
</feature>
<evidence type="ECO:0000313" key="4">
    <source>
        <dbReference type="Proteomes" id="UP000177622"/>
    </source>
</evidence>
<gene>
    <name evidence="3" type="ORF">PENARI_c006G06564</name>
</gene>
<proteinExistence type="predicted"/>
<dbReference type="GeneID" id="34575138"/>
<dbReference type="AlphaFoldDB" id="A0A1F5LM94"/>
<dbReference type="RefSeq" id="XP_022489681.1">
    <property type="nucleotide sequence ID" value="XM_022630404.1"/>
</dbReference>
<feature type="region of interest" description="Disordered" evidence="1">
    <location>
        <begin position="201"/>
        <end position="222"/>
    </location>
</feature>
<evidence type="ECO:0000313" key="3">
    <source>
        <dbReference type="EMBL" id="OGE54245.1"/>
    </source>
</evidence>
<feature type="region of interest" description="Disordered" evidence="1">
    <location>
        <begin position="429"/>
        <end position="474"/>
    </location>
</feature>
<dbReference type="OrthoDB" id="4367253at2759"/>
<feature type="domain" description="C2H2-type" evidence="2">
    <location>
        <begin position="221"/>
        <end position="244"/>
    </location>
</feature>
<feature type="compositionally biased region" description="Polar residues" evidence="1">
    <location>
        <begin position="365"/>
        <end position="376"/>
    </location>
</feature>
<reference evidence="3 4" key="1">
    <citation type="journal article" date="2016" name="Sci. Rep.">
        <title>Penicillium arizonense, a new, genome sequenced fungal species, reveals a high chemical diversity in secreted metabolites.</title>
        <authorList>
            <person name="Grijseels S."/>
            <person name="Nielsen J.C."/>
            <person name="Randelovic M."/>
            <person name="Nielsen J."/>
            <person name="Nielsen K.F."/>
            <person name="Workman M."/>
            <person name="Frisvad J.C."/>
        </authorList>
    </citation>
    <scope>NUCLEOTIDE SEQUENCE [LARGE SCALE GENOMIC DNA]</scope>
    <source>
        <strain evidence="3 4">CBS 141311</strain>
    </source>
</reference>
<feature type="domain" description="C2H2-type" evidence="2">
    <location>
        <begin position="251"/>
        <end position="275"/>
    </location>
</feature>
<comment type="caution">
    <text evidence="3">The sequence shown here is derived from an EMBL/GenBank/DDBJ whole genome shotgun (WGS) entry which is preliminary data.</text>
</comment>
<name>A0A1F5LM94_PENAI</name>
<evidence type="ECO:0000256" key="1">
    <source>
        <dbReference type="SAM" id="MobiDB-lite"/>
    </source>
</evidence>
<dbReference type="EMBL" id="LXJU01000006">
    <property type="protein sequence ID" value="OGE54245.1"/>
    <property type="molecule type" value="Genomic_DNA"/>
</dbReference>
<evidence type="ECO:0000259" key="2">
    <source>
        <dbReference type="SMART" id="SM00355"/>
    </source>
</evidence>
<protein>
    <recommendedName>
        <fullName evidence="2">C2H2-type domain-containing protein</fullName>
    </recommendedName>
</protein>
<keyword evidence="4" id="KW-1185">Reference proteome</keyword>
<feature type="domain" description="C2H2-type" evidence="2">
    <location>
        <begin position="295"/>
        <end position="317"/>
    </location>
</feature>
<feature type="region of interest" description="Disordered" evidence="1">
    <location>
        <begin position="321"/>
        <end position="376"/>
    </location>
</feature>
<feature type="compositionally biased region" description="Low complexity" evidence="1">
    <location>
        <begin position="346"/>
        <end position="364"/>
    </location>
</feature>
<dbReference type="InterPro" id="IPR013087">
    <property type="entry name" value="Znf_C2H2_type"/>
</dbReference>
<organism evidence="3 4">
    <name type="scientific">Penicillium arizonense</name>
    <dbReference type="NCBI Taxonomy" id="1835702"/>
    <lineage>
        <taxon>Eukaryota</taxon>
        <taxon>Fungi</taxon>
        <taxon>Dikarya</taxon>
        <taxon>Ascomycota</taxon>
        <taxon>Pezizomycotina</taxon>
        <taxon>Eurotiomycetes</taxon>
        <taxon>Eurotiomycetidae</taxon>
        <taxon>Eurotiales</taxon>
        <taxon>Aspergillaceae</taxon>
        <taxon>Penicillium</taxon>
    </lineage>
</organism>
<accession>A0A1F5LM94</accession>
<dbReference type="SMART" id="SM00355">
    <property type="entry name" value="ZnF_C2H2"/>
    <property type="match status" value="3"/>
</dbReference>
<dbReference type="Proteomes" id="UP000177622">
    <property type="component" value="Unassembled WGS sequence"/>
</dbReference>